<keyword evidence="1" id="KW-1133">Transmembrane helix</keyword>
<keyword evidence="3" id="KW-1185">Reference proteome</keyword>
<dbReference type="RefSeq" id="WP_170153560.1">
    <property type="nucleotide sequence ID" value="NZ_RCDA01000001.1"/>
</dbReference>
<evidence type="ECO:0000256" key="1">
    <source>
        <dbReference type="SAM" id="Phobius"/>
    </source>
</evidence>
<sequence length="155" mass="16095">MEFLSEVAAWQVWVALALLILAGDLLLFGGALSAGGGILPILAGGAVGAFVATLLGLGFVGQLAGVSIGMGVAAGLFLWLGRAWTGRSERNAPADDRITGKAHQVIEHNGQLGVRLLGDFFPIETQGTEVSEGDTVEVIEFQGIRAVVRRTDPEA</sequence>
<reference evidence="2 3" key="1">
    <citation type="submission" date="2018-10" db="EMBL/GenBank/DDBJ databases">
        <title>Genomic Encyclopedia of Type Strains, Phase IV (KMG-IV): sequencing the most valuable type-strain genomes for metagenomic binning, comparative biology and taxonomic classification.</title>
        <authorList>
            <person name="Goeker M."/>
        </authorList>
    </citation>
    <scope>NUCLEOTIDE SEQUENCE [LARGE SCALE GENOMIC DNA]</scope>
    <source>
        <strain evidence="2 3">DSM 12769</strain>
    </source>
</reference>
<feature type="transmembrane region" description="Helical" evidence="1">
    <location>
        <begin position="63"/>
        <end position="81"/>
    </location>
</feature>
<evidence type="ECO:0000313" key="2">
    <source>
        <dbReference type="EMBL" id="RLK50432.1"/>
    </source>
</evidence>
<feature type="transmembrane region" description="Helical" evidence="1">
    <location>
        <begin position="12"/>
        <end position="31"/>
    </location>
</feature>
<protein>
    <submittedName>
        <fullName evidence="2">NfeD-like partner-binding protein</fullName>
    </submittedName>
</protein>
<gene>
    <name evidence="2" type="ORF">DFR31_0328</name>
</gene>
<keyword evidence="1" id="KW-0812">Transmembrane</keyword>
<proteinExistence type="predicted"/>
<accession>A0A498C4E0</accession>
<dbReference type="AlphaFoldDB" id="A0A498C4E0"/>
<evidence type="ECO:0000313" key="3">
    <source>
        <dbReference type="Proteomes" id="UP000275461"/>
    </source>
</evidence>
<feature type="transmembrane region" description="Helical" evidence="1">
    <location>
        <begin position="38"/>
        <end position="57"/>
    </location>
</feature>
<dbReference type="Proteomes" id="UP000275461">
    <property type="component" value="Unassembled WGS sequence"/>
</dbReference>
<comment type="caution">
    <text evidence="2">The sequence shown here is derived from an EMBL/GenBank/DDBJ whole genome shotgun (WGS) entry which is preliminary data.</text>
</comment>
<organism evidence="2 3">
    <name type="scientific">Alkalispirillum mobile</name>
    <dbReference type="NCBI Taxonomy" id="85925"/>
    <lineage>
        <taxon>Bacteria</taxon>
        <taxon>Pseudomonadati</taxon>
        <taxon>Pseudomonadota</taxon>
        <taxon>Gammaproteobacteria</taxon>
        <taxon>Chromatiales</taxon>
        <taxon>Ectothiorhodospiraceae</taxon>
        <taxon>Alkalispirillum</taxon>
    </lineage>
</organism>
<keyword evidence="1" id="KW-0472">Membrane</keyword>
<name>A0A498C4E0_9GAMM</name>
<dbReference type="EMBL" id="RCDA01000001">
    <property type="protein sequence ID" value="RLK50432.1"/>
    <property type="molecule type" value="Genomic_DNA"/>
</dbReference>